<dbReference type="EMBL" id="KP261826">
    <property type="protein sequence ID" value="AKP92778.1"/>
    <property type="molecule type" value="mRNA"/>
</dbReference>
<dbReference type="PROSITE" id="PS50026">
    <property type="entry name" value="EGF_3"/>
    <property type="match status" value="1"/>
</dbReference>
<gene>
    <name evidence="5" type="primary">EGF1</name>
</gene>
<keyword evidence="3" id="KW-0472">Membrane</keyword>
<sequence length="233" mass="27099">MWQNVLGWTMGCHFIQMFLLEILILLTCVQTLPLTERDYIGRKGYEKKVEVIMKDFTTNHFEVEMESNTRMNSEDKNDKISNTFLEQLKKVKLQNKSKTRTSNSNEVELKSNERTETNSTSLSIESSNHGQNDNFDAQENRSKRRKRFSIMLSGFNAEENVVDSNFDNTHVTPCDWEHRNYCHHGGICVFVDALDIRTCRCPIAYTGPRCERLDLGYMMRSMMNGNALPFPFP</sequence>
<dbReference type="SMART" id="SM00181">
    <property type="entry name" value="EGF"/>
    <property type="match status" value="1"/>
</dbReference>
<feature type="transmembrane region" description="Helical" evidence="3">
    <location>
        <begin position="6"/>
        <end position="29"/>
    </location>
</feature>
<protein>
    <submittedName>
        <fullName evidence="5">EGF-like protein</fullName>
    </submittedName>
</protein>
<comment type="caution">
    <text evidence="1">Lacks conserved residue(s) required for the propagation of feature annotation.</text>
</comment>
<evidence type="ECO:0000256" key="3">
    <source>
        <dbReference type="SAM" id="Phobius"/>
    </source>
</evidence>
<feature type="domain" description="EGF-like" evidence="4">
    <location>
        <begin position="170"/>
        <end position="211"/>
    </location>
</feature>
<evidence type="ECO:0000256" key="1">
    <source>
        <dbReference type="PROSITE-ProRule" id="PRU00076"/>
    </source>
</evidence>
<name>A0A120GZK0_PINFU</name>
<keyword evidence="3" id="KW-0812">Transmembrane</keyword>
<evidence type="ECO:0000259" key="4">
    <source>
        <dbReference type="PROSITE" id="PS50026"/>
    </source>
</evidence>
<keyword evidence="1" id="KW-1015">Disulfide bond</keyword>
<dbReference type="CDD" id="cd00053">
    <property type="entry name" value="EGF"/>
    <property type="match status" value="1"/>
</dbReference>
<evidence type="ECO:0000313" key="5">
    <source>
        <dbReference type="EMBL" id="AKP92778.1"/>
    </source>
</evidence>
<dbReference type="Gene3D" id="2.10.25.10">
    <property type="entry name" value="Laminin"/>
    <property type="match status" value="1"/>
</dbReference>
<feature type="disulfide bond" evidence="1">
    <location>
        <begin position="182"/>
        <end position="199"/>
    </location>
</feature>
<feature type="compositionally biased region" description="Polar residues" evidence="2">
    <location>
        <begin position="117"/>
        <end position="137"/>
    </location>
</feature>
<evidence type="ECO:0000256" key="2">
    <source>
        <dbReference type="SAM" id="MobiDB-lite"/>
    </source>
</evidence>
<dbReference type="PROSITE" id="PS00022">
    <property type="entry name" value="EGF_1"/>
    <property type="match status" value="1"/>
</dbReference>
<accession>A0A120GZK0</accession>
<keyword evidence="3" id="KW-1133">Transmembrane helix</keyword>
<feature type="compositionally biased region" description="Basic and acidic residues" evidence="2">
    <location>
        <begin position="107"/>
        <end position="116"/>
    </location>
</feature>
<organism evidence="5">
    <name type="scientific">Pinctada fucata</name>
    <name type="common">Akoya pearl oyster</name>
    <name type="synonym">Pinctada imbricata fucata</name>
    <dbReference type="NCBI Taxonomy" id="50426"/>
    <lineage>
        <taxon>Eukaryota</taxon>
        <taxon>Metazoa</taxon>
        <taxon>Spiralia</taxon>
        <taxon>Lophotrochozoa</taxon>
        <taxon>Mollusca</taxon>
        <taxon>Bivalvia</taxon>
        <taxon>Autobranchia</taxon>
        <taxon>Pteriomorphia</taxon>
        <taxon>Pterioida</taxon>
        <taxon>Pterioidea</taxon>
        <taxon>Pteriidae</taxon>
        <taxon>Pinctada</taxon>
    </lineage>
</organism>
<reference evidence="5" key="1">
    <citation type="submission" date="2014-12" db="EMBL/GenBank/DDBJ databases">
        <title>Cloning and expression of a novel EGF-like gene from Pinctada fucata.</title>
        <authorList>
            <person name="Yu D."/>
            <person name="Zhu W."/>
            <person name="Fan S."/>
            <person name="Huang G."/>
            <person name="Liu B."/>
        </authorList>
    </citation>
    <scope>NUCLEOTIDE SEQUENCE</scope>
</reference>
<dbReference type="PRINTS" id="PR00009">
    <property type="entry name" value="EGFTGF"/>
</dbReference>
<proteinExistence type="evidence at transcript level"/>
<feature type="region of interest" description="Disordered" evidence="2">
    <location>
        <begin position="94"/>
        <end position="142"/>
    </location>
</feature>
<dbReference type="SUPFAM" id="SSF57196">
    <property type="entry name" value="EGF/Laminin"/>
    <property type="match status" value="1"/>
</dbReference>
<keyword evidence="1" id="KW-0245">EGF-like domain</keyword>
<dbReference type="InterPro" id="IPR000742">
    <property type="entry name" value="EGF"/>
</dbReference>
<feature type="disulfide bond" evidence="1">
    <location>
        <begin position="201"/>
        <end position="210"/>
    </location>
</feature>
<dbReference type="AlphaFoldDB" id="A0A120GZK0"/>